<dbReference type="STRING" id="479431.Namu_0687"/>
<dbReference type="AlphaFoldDB" id="C8X8C5"/>
<dbReference type="RefSeq" id="WP_015746017.1">
    <property type="nucleotide sequence ID" value="NC_013235.1"/>
</dbReference>
<proteinExistence type="predicted"/>
<dbReference type="InParanoid" id="C8X8C5"/>
<gene>
    <name evidence="1" type="ordered locus">Namu_0687</name>
</gene>
<name>C8X8C5_NAKMY</name>
<protein>
    <submittedName>
        <fullName evidence="1">Uncharacterized protein</fullName>
    </submittedName>
</protein>
<evidence type="ECO:0000313" key="1">
    <source>
        <dbReference type="EMBL" id="ACV77101.1"/>
    </source>
</evidence>
<sequence length="121" mass="13264">MVRRRRRSTVTAVDQIAQPPSPRLVAPDGRVFGRVDALTPAGAMDLVRAGARVAWDSCGCLGGFCDLVWFDPADGPRLHAAGPPILHTKKGTDGELTYWRSPDGPILVLATYDVRWGRFMY</sequence>
<reference evidence="1 2" key="2">
    <citation type="journal article" date="2010" name="Stand. Genomic Sci.">
        <title>Complete genome sequence of Nakamurella multipartita type strain (Y-104).</title>
        <authorList>
            <person name="Tice H."/>
            <person name="Mayilraj S."/>
            <person name="Sims D."/>
            <person name="Lapidus A."/>
            <person name="Nolan M."/>
            <person name="Lucas S."/>
            <person name="Glavina Del Rio T."/>
            <person name="Copeland A."/>
            <person name="Cheng J.F."/>
            <person name="Meincke L."/>
            <person name="Bruce D."/>
            <person name="Goodwin L."/>
            <person name="Pitluck S."/>
            <person name="Ivanova N."/>
            <person name="Mavromatis K."/>
            <person name="Ovchinnikova G."/>
            <person name="Pati A."/>
            <person name="Chen A."/>
            <person name="Palaniappan K."/>
            <person name="Land M."/>
            <person name="Hauser L."/>
            <person name="Chang Y.J."/>
            <person name="Jeffries C.D."/>
            <person name="Detter J.C."/>
            <person name="Brettin T."/>
            <person name="Rohde M."/>
            <person name="Goker M."/>
            <person name="Bristow J."/>
            <person name="Eisen J.A."/>
            <person name="Markowitz V."/>
            <person name="Hugenholtz P."/>
            <person name="Kyrpides N.C."/>
            <person name="Klenk H.P."/>
            <person name="Chen F."/>
        </authorList>
    </citation>
    <scope>NUCLEOTIDE SEQUENCE [LARGE SCALE GENOMIC DNA]</scope>
    <source>
        <strain evidence="2">ATCC 700099 / DSM 44233 / CIP 104796 / JCM 9543 / NBRC 105858 / Y-104</strain>
    </source>
</reference>
<organism evidence="1 2">
    <name type="scientific">Nakamurella multipartita (strain ATCC 700099 / DSM 44233 / CIP 104796 / JCM 9543 / NBRC 105858 / Y-104)</name>
    <name type="common">Microsphaera multipartita</name>
    <dbReference type="NCBI Taxonomy" id="479431"/>
    <lineage>
        <taxon>Bacteria</taxon>
        <taxon>Bacillati</taxon>
        <taxon>Actinomycetota</taxon>
        <taxon>Actinomycetes</taxon>
        <taxon>Nakamurellales</taxon>
        <taxon>Nakamurellaceae</taxon>
        <taxon>Nakamurella</taxon>
    </lineage>
</organism>
<reference evidence="2" key="1">
    <citation type="submission" date="2009-09" db="EMBL/GenBank/DDBJ databases">
        <title>The complete genome of Nakamurella multipartita DSM 44233.</title>
        <authorList>
            <consortium name="US DOE Joint Genome Institute (JGI-PGF)"/>
            <person name="Lucas S."/>
            <person name="Copeland A."/>
            <person name="Lapidus A."/>
            <person name="Glavina del Rio T."/>
            <person name="Dalin E."/>
            <person name="Tice H."/>
            <person name="Bruce D."/>
            <person name="Goodwin L."/>
            <person name="Pitluck S."/>
            <person name="Kyrpides N."/>
            <person name="Mavromatis K."/>
            <person name="Ivanova N."/>
            <person name="Ovchinnikova G."/>
            <person name="Sims D."/>
            <person name="Meincke L."/>
            <person name="Brettin T."/>
            <person name="Detter J.C."/>
            <person name="Han C."/>
            <person name="Larimer F."/>
            <person name="Land M."/>
            <person name="Hauser L."/>
            <person name="Markowitz V."/>
            <person name="Cheng J.-F."/>
            <person name="Hugenholtz P."/>
            <person name="Woyke T."/>
            <person name="Wu D."/>
            <person name="Klenk H.-P."/>
            <person name="Eisen J.A."/>
        </authorList>
    </citation>
    <scope>NUCLEOTIDE SEQUENCE [LARGE SCALE GENOMIC DNA]</scope>
    <source>
        <strain evidence="2">ATCC 700099 / DSM 44233 / CIP 104796 / JCM 9543 / NBRC 105858 / Y-104</strain>
    </source>
</reference>
<dbReference type="Proteomes" id="UP000002218">
    <property type="component" value="Chromosome"/>
</dbReference>
<dbReference type="KEGG" id="nml:Namu_0687"/>
<accession>C8X8C5</accession>
<keyword evidence="2" id="KW-1185">Reference proteome</keyword>
<dbReference type="HOGENOM" id="CLU_2035528_0_0_11"/>
<evidence type="ECO:0000313" key="2">
    <source>
        <dbReference type="Proteomes" id="UP000002218"/>
    </source>
</evidence>
<dbReference type="EMBL" id="CP001737">
    <property type="protein sequence ID" value="ACV77101.1"/>
    <property type="molecule type" value="Genomic_DNA"/>
</dbReference>
<dbReference type="OrthoDB" id="4827177at2"/>